<dbReference type="EMBL" id="CM032185">
    <property type="protein sequence ID" value="KAG7092356.1"/>
    <property type="molecule type" value="Genomic_DNA"/>
</dbReference>
<dbReference type="OrthoDB" id="2373987at2759"/>
<dbReference type="Proteomes" id="UP001049176">
    <property type="component" value="Chromosome 5"/>
</dbReference>
<proteinExistence type="predicted"/>
<dbReference type="RefSeq" id="XP_043008826.1">
    <property type="nucleotide sequence ID" value="XM_043153542.1"/>
</dbReference>
<dbReference type="KEGG" id="more:E1B28_008716"/>
<sequence length="99" mass="10845">MSLRPSDALIFPVLVNLARGNLCEILATKLLHHFASDYIKLVALLTTTWNPLAGAPSSFMDEVSRLVGGDDSALNNPQSALEASEPSPSRYWRDECLNM</sequence>
<organism evidence="1 2">
    <name type="scientific">Marasmius oreades</name>
    <name type="common">fairy-ring Marasmius</name>
    <dbReference type="NCBI Taxonomy" id="181124"/>
    <lineage>
        <taxon>Eukaryota</taxon>
        <taxon>Fungi</taxon>
        <taxon>Dikarya</taxon>
        <taxon>Basidiomycota</taxon>
        <taxon>Agaricomycotina</taxon>
        <taxon>Agaricomycetes</taxon>
        <taxon>Agaricomycetidae</taxon>
        <taxon>Agaricales</taxon>
        <taxon>Marasmiineae</taxon>
        <taxon>Marasmiaceae</taxon>
        <taxon>Marasmius</taxon>
    </lineage>
</organism>
<evidence type="ECO:0000313" key="1">
    <source>
        <dbReference type="EMBL" id="KAG7092356.1"/>
    </source>
</evidence>
<protein>
    <submittedName>
        <fullName evidence="1">Uncharacterized protein</fullName>
    </submittedName>
</protein>
<gene>
    <name evidence="1" type="ORF">E1B28_008716</name>
</gene>
<accession>A0A9P7UTJ8</accession>
<reference evidence="1" key="1">
    <citation type="journal article" date="2021" name="Genome Biol. Evol.">
        <title>The assembled and annotated genome of the fairy-ring fungus Marasmius oreades.</title>
        <authorList>
            <person name="Hiltunen M."/>
            <person name="Ament-Velasquez S.L."/>
            <person name="Johannesson H."/>
        </authorList>
    </citation>
    <scope>NUCLEOTIDE SEQUENCE</scope>
    <source>
        <strain evidence="1">03SP1</strain>
    </source>
</reference>
<name>A0A9P7UTJ8_9AGAR</name>
<evidence type="ECO:0000313" key="2">
    <source>
        <dbReference type="Proteomes" id="UP001049176"/>
    </source>
</evidence>
<dbReference type="AlphaFoldDB" id="A0A9P7UTJ8"/>
<keyword evidence="2" id="KW-1185">Reference proteome</keyword>
<dbReference type="GeneID" id="66077792"/>
<comment type="caution">
    <text evidence="1">The sequence shown here is derived from an EMBL/GenBank/DDBJ whole genome shotgun (WGS) entry which is preliminary data.</text>
</comment>